<accession>A0AC34GCB8</accession>
<sequence length="85" mass="9511">MLLKKSFGNLPYSTQSDDLGQLMSSVGQVTNVRLVYDRQTNRPKGFAFCFAFCEFADQNGAQNAVNNLNGTDFNGRVLRVNWANK</sequence>
<dbReference type="WBParaSite" id="ES5_v2.g27161.t1">
    <property type="protein sequence ID" value="ES5_v2.g27161.t1"/>
    <property type="gene ID" value="ES5_v2.g27161"/>
</dbReference>
<evidence type="ECO:0000313" key="2">
    <source>
        <dbReference type="WBParaSite" id="ES5_v2.g27161.t1"/>
    </source>
</evidence>
<protein>
    <submittedName>
        <fullName evidence="2">RRM domain-containing protein</fullName>
    </submittedName>
</protein>
<reference evidence="2" key="1">
    <citation type="submission" date="2022-11" db="UniProtKB">
        <authorList>
            <consortium name="WormBaseParasite"/>
        </authorList>
    </citation>
    <scope>IDENTIFICATION</scope>
</reference>
<proteinExistence type="predicted"/>
<organism evidence="1 2">
    <name type="scientific">Panagrolaimus sp. ES5</name>
    <dbReference type="NCBI Taxonomy" id="591445"/>
    <lineage>
        <taxon>Eukaryota</taxon>
        <taxon>Metazoa</taxon>
        <taxon>Ecdysozoa</taxon>
        <taxon>Nematoda</taxon>
        <taxon>Chromadorea</taxon>
        <taxon>Rhabditida</taxon>
        <taxon>Tylenchina</taxon>
        <taxon>Panagrolaimomorpha</taxon>
        <taxon>Panagrolaimoidea</taxon>
        <taxon>Panagrolaimidae</taxon>
        <taxon>Panagrolaimus</taxon>
    </lineage>
</organism>
<dbReference type="Proteomes" id="UP000887579">
    <property type="component" value="Unplaced"/>
</dbReference>
<evidence type="ECO:0000313" key="1">
    <source>
        <dbReference type="Proteomes" id="UP000887579"/>
    </source>
</evidence>
<name>A0AC34GCB8_9BILA</name>